<organism evidence="1 2">
    <name type="scientific">Candidatus Devosia phytovorans</name>
    <dbReference type="NCBI Taxonomy" id="3121372"/>
    <lineage>
        <taxon>Bacteria</taxon>
        <taxon>Pseudomonadati</taxon>
        <taxon>Pseudomonadota</taxon>
        <taxon>Alphaproteobacteria</taxon>
        <taxon>Hyphomicrobiales</taxon>
        <taxon>Devosiaceae</taxon>
        <taxon>Devosia</taxon>
    </lineage>
</organism>
<dbReference type="Proteomes" id="UP001217476">
    <property type="component" value="Chromosome"/>
</dbReference>
<reference evidence="1" key="1">
    <citation type="submission" date="2023-03" db="EMBL/GenBank/DDBJ databases">
        <title>Andean soil-derived lignocellulolytic bacterial consortium as a source of novel taxa and putative plastic-active enzymes.</title>
        <authorList>
            <person name="Diaz-Garcia L."/>
            <person name="Chuvochina M."/>
            <person name="Feuerriegel G."/>
            <person name="Bunk B."/>
            <person name="Sproer C."/>
            <person name="Streit W.R."/>
            <person name="Rodriguez L.M."/>
            <person name="Overmann J."/>
            <person name="Jimenez D.J."/>
        </authorList>
    </citation>
    <scope>NUCLEOTIDE SEQUENCE</scope>
    <source>
        <strain evidence="1">MAG 4196</strain>
    </source>
</reference>
<name>A0AAJ5VYE2_9HYPH</name>
<gene>
    <name evidence="1" type="ORF">P0Y65_06005</name>
</gene>
<dbReference type="EMBL" id="CP119312">
    <property type="protein sequence ID" value="WEK05808.1"/>
    <property type="molecule type" value="Genomic_DNA"/>
</dbReference>
<protein>
    <submittedName>
        <fullName evidence="1">Uncharacterized protein</fullName>
    </submittedName>
</protein>
<evidence type="ECO:0000313" key="2">
    <source>
        <dbReference type="Proteomes" id="UP001217476"/>
    </source>
</evidence>
<dbReference type="AlphaFoldDB" id="A0AAJ5VYE2"/>
<evidence type="ECO:0000313" key="1">
    <source>
        <dbReference type="EMBL" id="WEK05808.1"/>
    </source>
</evidence>
<sequence length="124" mass="13592">MSILSLRPRAFRSRNTGRDAETDAVRLETVHNALAMALSDARRERDGLQKRIDMYYAKAASILESSGEYGSRDREDEAMIGSAEQNAANGRRRIVQLNLQIDKFNKLIADLDGAALPAADAGVA</sequence>
<proteinExistence type="predicted"/>
<accession>A0AAJ5VYE2</accession>